<reference evidence="1 2" key="1">
    <citation type="journal article" date="2018" name="Evol. Lett.">
        <title>Horizontal gene cluster transfer increased hallucinogenic mushroom diversity.</title>
        <authorList>
            <person name="Reynolds H.T."/>
            <person name="Vijayakumar V."/>
            <person name="Gluck-Thaler E."/>
            <person name="Korotkin H.B."/>
            <person name="Matheny P.B."/>
            <person name="Slot J.C."/>
        </authorList>
    </citation>
    <scope>NUCLEOTIDE SEQUENCE [LARGE SCALE GENOMIC DNA]</scope>
    <source>
        <strain evidence="1 2">2629</strain>
    </source>
</reference>
<evidence type="ECO:0000313" key="1">
    <source>
        <dbReference type="EMBL" id="PPQ86467.1"/>
    </source>
</evidence>
<gene>
    <name evidence="1" type="ORF">CVT24_010232</name>
</gene>
<feature type="non-terminal residue" evidence="1">
    <location>
        <position position="1"/>
    </location>
</feature>
<dbReference type="InParanoid" id="A0A409X6V7"/>
<comment type="caution">
    <text evidence="1">The sequence shown here is derived from an EMBL/GenBank/DDBJ whole genome shotgun (WGS) entry which is preliminary data.</text>
</comment>
<dbReference type="EMBL" id="NHTK01004482">
    <property type="protein sequence ID" value="PPQ86467.1"/>
    <property type="molecule type" value="Genomic_DNA"/>
</dbReference>
<dbReference type="AlphaFoldDB" id="A0A409X6V7"/>
<proteinExistence type="predicted"/>
<dbReference type="OrthoDB" id="3033067at2759"/>
<dbReference type="STRING" id="181874.A0A409X6V7"/>
<evidence type="ECO:0000313" key="2">
    <source>
        <dbReference type="Proteomes" id="UP000284842"/>
    </source>
</evidence>
<organism evidence="1 2">
    <name type="scientific">Panaeolus cyanescens</name>
    <dbReference type="NCBI Taxonomy" id="181874"/>
    <lineage>
        <taxon>Eukaryota</taxon>
        <taxon>Fungi</taxon>
        <taxon>Dikarya</taxon>
        <taxon>Basidiomycota</taxon>
        <taxon>Agaricomycotina</taxon>
        <taxon>Agaricomycetes</taxon>
        <taxon>Agaricomycetidae</taxon>
        <taxon>Agaricales</taxon>
        <taxon>Agaricineae</taxon>
        <taxon>Galeropsidaceae</taxon>
        <taxon>Panaeolus</taxon>
    </lineage>
</organism>
<name>A0A409X6V7_9AGAR</name>
<sequence length="111" mass="11840">TNLPAIVQPLLNLISDATGWKITLLAGGPCPACGGRMSMVSLYSGTMSGNVPMTFGQFESYLTPMFLNFLCNSYSVEECCGQALVGDDVDVDMPAFDSTDINSPSFEELPD</sequence>
<dbReference type="Proteomes" id="UP000284842">
    <property type="component" value="Unassembled WGS sequence"/>
</dbReference>
<accession>A0A409X6V7</accession>
<protein>
    <submittedName>
        <fullName evidence="1">Uncharacterized protein</fullName>
    </submittedName>
</protein>
<keyword evidence="2" id="KW-1185">Reference proteome</keyword>